<proteinExistence type="predicted"/>
<evidence type="ECO:0000313" key="1">
    <source>
        <dbReference type="EMBL" id="BCJ91810.1"/>
    </source>
</evidence>
<sequence>MRIKGKPVLTGNKRLRRGFLGRAVMQVEIEIPTGVAFGGKDYWTSGRRYWRDARWSDVQTREAPFYVKVAA</sequence>
<accession>A0A6S6QXP7</accession>
<gene>
    <name evidence="1" type="ORF">IZ6_25450</name>
</gene>
<organism evidence="1 2">
    <name type="scientific">Terrihabitans soli</name>
    <dbReference type="NCBI Taxonomy" id="708113"/>
    <lineage>
        <taxon>Bacteria</taxon>
        <taxon>Pseudomonadati</taxon>
        <taxon>Pseudomonadota</taxon>
        <taxon>Alphaproteobacteria</taxon>
        <taxon>Hyphomicrobiales</taxon>
        <taxon>Terrihabitans</taxon>
    </lineage>
</organism>
<dbReference type="KEGG" id="tso:IZ6_25450"/>
<keyword evidence="2" id="KW-1185">Reference proteome</keyword>
<dbReference type="EMBL" id="AP023361">
    <property type="protein sequence ID" value="BCJ91810.1"/>
    <property type="molecule type" value="Genomic_DNA"/>
</dbReference>
<name>A0A6S6QXP7_9HYPH</name>
<reference evidence="1 2" key="1">
    <citation type="submission" date="2020-08" db="EMBL/GenBank/DDBJ databases">
        <title>Genome sequence of Rhizobiales bacterium strain IZ6.</title>
        <authorList>
            <person name="Nakai R."/>
            <person name="Naganuma T."/>
        </authorList>
    </citation>
    <scope>NUCLEOTIDE SEQUENCE [LARGE SCALE GENOMIC DNA]</scope>
    <source>
        <strain evidence="1 2">IZ6</strain>
    </source>
</reference>
<dbReference type="AlphaFoldDB" id="A0A6S6QXP7"/>
<dbReference type="Proteomes" id="UP000515317">
    <property type="component" value="Chromosome"/>
</dbReference>
<evidence type="ECO:0000313" key="2">
    <source>
        <dbReference type="Proteomes" id="UP000515317"/>
    </source>
</evidence>
<dbReference type="RefSeq" id="WP_222875429.1">
    <property type="nucleotide sequence ID" value="NZ_AP023361.1"/>
</dbReference>
<protein>
    <submittedName>
        <fullName evidence="1">Uncharacterized protein</fullName>
    </submittedName>
</protein>